<accession>A0A2B4SKC9</accession>
<dbReference type="OrthoDB" id="343092at2759"/>
<comment type="cofactor">
    <cofactor evidence="1">
        <name>Mg(2+)</name>
        <dbReference type="ChEBI" id="CHEBI:18420"/>
    </cofactor>
</comment>
<evidence type="ECO:0000256" key="10">
    <source>
        <dbReference type="ARBA" id="ARBA00023172"/>
    </source>
</evidence>
<feature type="compositionally biased region" description="Basic and acidic residues" evidence="14">
    <location>
        <begin position="323"/>
        <end position="362"/>
    </location>
</feature>
<dbReference type="AlphaFoldDB" id="A0A2B4SKC9"/>
<evidence type="ECO:0000256" key="1">
    <source>
        <dbReference type="ARBA" id="ARBA00001946"/>
    </source>
</evidence>
<evidence type="ECO:0000256" key="4">
    <source>
        <dbReference type="ARBA" id="ARBA00022722"/>
    </source>
</evidence>
<keyword evidence="17" id="KW-1185">Reference proteome</keyword>
<dbReference type="PANTHER" id="PTHR21077:SF5">
    <property type="entry name" value="CROSSOVER JUNCTION ENDONUCLEASE MMS4"/>
    <property type="match status" value="1"/>
</dbReference>
<dbReference type="Gene3D" id="3.40.50.10130">
    <property type="match status" value="1"/>
</dbReference>
<feature type="domain" description="ERCC4" evidence="15">
    <location>
        <begin position="393"/>
        <end position="680"/>
    </location>
</feature>
<feature type="region of interest" description="Disordered" evidence="14">
    <location>
        <begin position="272"/>
        <end position="362"/>
    </location>
</feature>
<feature type="region of interest" description="Disordered" evidence="14">
    <location>
        <begin position="142"/>
        <end position="186"/>
    </location>
</feature>
<comment type="similarity">
    <text evidence="3">Belongs to the EME1/MMS4 family.</text>
</comment>
<dbReference type="InterPro" id="IPR033310">
    <property type="entry name" value="Mms4/EME1/EME2"/>
</dbReference>
<keyword evidence="12" id="KW-0539">Nucleus</keyword>
<dbReference type="GO" id="GO:0031297">
    <property type="term" value="P:replication fork processing"/>
    <property type="evidence" value="ECO:0007669"/>
    <property type="project" value="TreeGrafter"/>
</dbReference>
<feature type="region of interest" description="Disordered" evidence="14">
    <location>
        <begin position="539"/>
        <end position="567"/>
    </location>
</feature>
<keyword evidence="9" id="KW-0460">Magnesium</keyword>
<dbReference type="PANTHER" id="PTHR21077">
    <property type="entry name" value="EME1 PROTEIN"/>
    <property type="match status" value="1"/>
</dbReference>
<evidence type="ECO:0000256" key="12">
    <source>
        <dbReference type="ARBA" id="ARBA00023242"/>
    </source>
</evidence>
<evidence type="ECO:0000256" key="3">
    <source>
        <dbReference type="ARBA" id="ARBA00005313"/>
    </source>
</evidence>
<keyword evidence="7" id="KW-0227">DNA damage</keyword>
<evidence type="ECO:0000259" key="15">
    <source>
        <dbReference type="SMART" id="SM00891"/>
    </source>
</evidence>
<evidence type="ECO:0000256" key="9">
    <source>
        <dbReference type="ARBA" id="ARBA00022842"/>
    </source>
</evidence>
<dbReference type="SMART" id="SM00891">
    <property type="entry name" value="ERCC4"/>
    <property type="match status" value="1"/>
</dbReference>
<evidence type="ECO:0000256" key="8">
    <source>
        <dbReference type="ARBA" id="ARBA00022801"/>
    </source>
</evidence>
<evidence type="ECO:0000256" key="7">
    <source>
        <dbReference type="ARBA" id="ARBA00022763"/>
    </source>
</evidence>
<gene>
    <name evidence="16" type="primary">EME1</name>
    <name evidence="16" type="ORF">AWC38_SpisGene5679</name>
</gene>
<dbReference type="GO" id="GO:0031573">
    <property type="term" value="P:mitotic intra-S DNA damage checkpoint signaling"/>
    <property type="evidence" value="ECO:0007669"/>
    <property type="project" value="TreeGrafter"/>
</dbReference>
<reference evidence="17" key="1">
    <citation type="journal article" date="2017" name="bioRxiv">
        <title>Comparative analysis of the genomes of Stylophora pistillata and Acropora digitifera provides evidence for extensive differences between species of corals.</title>
        <authorList>
            <person name="Voolstra C.R."/>
            <person name="Li Y."/>
            <person name="Liew Y.J."/>
            <person name="Baumgarten S."/>
            <person name="Zoccola D."/>
            <person name="Flot J.-F."/>
            <person name="Tambutte S."/>
            <person name="Allemand D."/>
            <person name="Aranda M."/>
        </authorList>
    </citation>
    <scope>NUCLEOTIDE SEQUENCE [LARGE SCALE GENOMIC DNA]</scope>
</reference>
<dbReference type="Gene3D" id="1.10.8.10">
    <property type="entry name" value="DNA helicase RuvA subunit, C-terminal domain"/>
    <property type="match status" value="1"/>
</dbReference>
<dbReference type="Pfam" id="PF21292">
    <property type="entry name" value="EME1-MUS81_C"/>
    <property type="match status" value="1"/>
</dbReference>
<dbReference type="EMBL" id="LSMT01000064">
    <property type="protein sequence ID" value="PFX29559.1"/>
    <property type="molecule type" value="Genomic_DNA"/>
</dbReference>
<evidence type="ECO:0000313" key="16">
    <source>
        <dbReference type="EMBL" id="PFX29559.1"/>
    </source>
</evidence>
<comment type="caution">
    <text evidence="16">The sequence shown here is derived from an EMBL/GenBank/DDBJ whole genome shotgun (WGS) entry which is preliminary data.</text>
</comment>
<keyword evidence="13" id="KW-0469">Meiosis</keyword>
<keyword evidence="11" id="KW-0234">DNA repair</keyword>
<dbReference type="GO" id="GO:0006302">
    <property type="term" value="P:double-strand break repair"/>
    <property type="evidence" value="ECO:0007669"/>
    <property type="project" value="TreeGrafter"/>
</dbReference>
<evidence type="ECO:0000256" key="14">
    <source>
        <dbReference type="SAM" id="MobiDB-lite"/>
    </source>
</evidence>
<dbReference type="Pfam" id="PF02732">
    <property type="entry name" value="ERCC4"/>
    <property type="match status" value="1"/>
</dbReference>
<organism evidence="16 17">
    <name type="scientific">Stylophora pistillata</name>
    <name type="common">Smooth cauliflower coral</name>
    <dbReference type="NCBI Taxonomy" id="50429"/>
    <lineage>
        <taxon>Eukaryota</taxon>
        <taxon>Metazoa</taxon>
        <taxon>Cnidaria</taxon>
        <taxon>Anthozoa</taxon>
        <taxon>Hexacorallia</taxon>
        <taxon>Scleractinia</taxon>
        <taxon>Astrocoeniina</taxon>
        <taxon>Pocilloporidae</taxon>
        <taxon>Stylophora</taxon>
    </lineage>
</organism>
<name>A0A2B4SKC9_STYPI</name>
<keyword evidence="6 16" id="KW-0255">Endonuclease</keyword>
<dbReference type="GO" id="GO:0000712">
    <property type="term" value="P:resolution of meiotic recombination intermediates"/>
    <property type="evidence" value="ECO:0007669"/>
    <property type="project" value="TreeGrafter"/>
</dbReference>
<keyword evidence="10" id="KW-0233">DNA recombination</keyword>
<evidence type="ECO:0000256" key="5">
    <source>
        <dbReference type="ARBA" id="ARBA00022723"/>
    </source>
</evidence>
<dbReference type="GO" id="GO:0003677">
    <property type="term" value="F:DNA binding"/>
    <property type="evidence" value="ECO:0007669"/>
    <property type="project" value="InterPro"/>
</dbReference>
<evidence type="ECO:0000256" key="2">
    <source>
        <dbReference type="ARBA" id="ARBA00004123"/>
    </source>
</evidence>
<feature type="region of interest" description="Disordered" evidence="14">
    <location>
        <begin position="218"/>
        <end position="260"/>
    </location>
</feature>
<dbReference type="InterPro" id="IPR042530">
    <property type="entry name" value="EME1/EME2_C"/>
</dbReference>
<dbReference type="Gene3D" id="1.10.150.670">
    <property type="entry name" value="Crossover junction endonuclease EME1, DNA-binding domain"/>
    <property type="match status" value="1"/>
</dbReference>
<dbReference type="Proteomes" id="UP000225706">
    <property type="component" value="Unassembled WGS sequence"/>
</dbReference>
<feature type="compositionally biased region" description="Basic and acidic residues" evidence="14">
    <location>
        <begin position="237"/>
        <end position="257"/>
    </location>
</feature>
<dbReference type="STRING" id="50429.A0A2B4SKC9"/>
<feature type="compositionally biased region" description="Polar residues" evidence="14">
    <location>
        <begin position="218"/>
        <end position="229"/>
    </location>
</feature>
<dbReference type="GO" id="GO:0005634">
    <property type="term" value="C:nucleus"/>
    <property type="evidence" value="ECO:0007669"/>
    <property type="project" value="UniProtKB-SubCell"/>
</dbReference>
<evidence type="ECO:0000256" key="13">
    <source>
        <dbReference type="ARBA" id="ARBA00023254"/>
    </source>
</evidence>
<keyword evidence="8" id="KW-0378">Hydrolase</keyword>
<evidence type="ECO:0000313" key="17">
    <source>
        <dbReference type="Proteomes" id="UP000225706"/>
    </source>
</evidence>
<evidence type="ECO:0000256" key="6">
    <source>
        <dbReference type="ARBA" id="ARBA00022759"/>
    </source>
</evidence>
<keyword evidence="4" id="KW-0540">Nuclease</keyword>
<feature type="compositionally biased region" description="Polar residues" evidence="14">
    <location>
        <begin position="272"/>
        <end position="288"/>
    </location>
</feature>
<dbReference type="InterPro" id="IPR006166">
    <property type="entry name" value="ERCC4_domain"/>
</dbReference>
<sequence>MANEADNLEYLSCSISSIKPVAHTMIENVLSVCPDVDPIDIAKDLEITRGPMKTINRILDGQFPAIVNIDVDVDVENKAKDQTQRNLVNSRTFDKSEVSVNREKVLEIKDDSSDTDVYTDADSTDDDIIVANEERKSLFSALRSRMNDKESRKSPGKQSQTMESAVSVGHVSSYHPEEKGEVGVGKVKHASSIIDLSFLDDDEQEDIQDVRNTLHSSAAKTLAKNSGNQMPLKKNRKAVERQGEKFVDSSPCDHDSSDSDDLPCVLPSLHSCSRGTLSSPSHSNSYTDNYERHDSQFQGSNFDSQDDSQIPVKRRRRLPQEIAKQRNEAHLKKQAKELEKRTKKQAKEKEQQARKQAREQLKIQKDKDRLLKMAVRMNQKSNNRLDGCIKQIVVCMDHEIVNCCQLAGENLLLQRLESLGAAHKIQSQQFPSSITWQRTCLQHDVQEETLQISTRTTVTDENHAVLRLSVVKFVEMVVRFREEIQNPAVSIISDEETLTEFFERALTIYPGKIITFVVMGLEKYFRDVKLSQNRQFRNAVRGQSSSDSDNSSGKRRKKTNKESVPSVTVSRVDVEEALVDLQIKQPDCRVRMCETEEEFADLLAMLTKAVAEAPFKRKQPEVFSFCVEGQKRSVKVSKDGEGLKKVWQKHFQQLRNVSAEMAAAITNVYPSPQSLLKAYRGCSSREEASKLLQDILVRRGAGVLASSRRIGPELSRRVYLLFSTDYGDLSLK</sequence>
<dbReference type="GO" id="GO:0008821">
    <property type="term" value="F:crossover junction DNA endonuclease activity"/>
    <property type="evidence" value="ECO:0007669"/>
    <property type="project" value="TreeGrafter"/>
</dbReference>
<proteinExistence type="inferred from homology"/>
<dbReference type="GO" id="GO:0048476">
    <property type="term" value="C:Holliday junction resolvase complex"/>
    <property type="evidence" value="ECO:0007669"/>
    <property type="project" value="InterPro"/>
</dbReference>
<evidence type="ECO:0000256" key="11">
    <source>
        <dbReference type="ARBA" id="ARBA00023204"/>
    </source>
</evidence>
<protein>
    <submittedName>
        <fullName evidence="16">Crossover junction endonuclease EME1</fullName>
    </submittedName>
</protein>
<keyword evidence="5" id="KW-0479">Metal-binding</keyword>
<dbReference type="FunFam" id="1.10.150.670:FF:000002">
    <property type="entry name" value="Crossover junction endonuclease EME1"/>
    <property type="match status" value="1"/>
</dbReference>
<dbReference type="GO" id="GO:0046872">
    <property type="term" value="F:metal ion binding"/>
    <property type="evidence" value="ECO:0007669"/>
    <property type="project" value="UniProtKB-KW"/>
</dbReference>
<comment type="subcellular location">
    <subcellularLocation>
        <location evidence="2">Nucleus</location>
    </subcellularLocation>
</comment>